<organism evidence="1 2">
    <name type="scientific">Borrelia turcica IST7</name>
    <dbReference type="NCBI Taxonomy" id="1104446"/>
    <lineage>
        <taxon>Bacteria</taxon>
        <taxon>Pseudomonadati</taxon>
        <taxon>Spirochaetota</taxon>
        <taxon>Spirochaetia</taxon>
        <taxon>Spirochaetales</taxon>
        <taxon>Borreliaceae</taxon>
        <taxon>Borrelia</taxon>
    </lineage>
</organism>
<dbReference type="Proteomes" id="UP000275571">
    <property type="component" value="Plasmid lp34"/>
</dbReference>
<geneLocation type="plasmid" evidence="1 2">
    <name>lp34</name>
</geneLocation>
<dbReference type="AlphaFoldDB" id="A0A386PQE7"/>
<dbReference type="EMBL" id="CP028890">
    <property type="protein sequence ID" value="AYE37059.1"/>
    <property type="molecule type" value="Genomic_DNA"/>
</dbReference>
<protein>
    <submittedName>
        <fullName evidence="1">Uncharacterized protein</fullName>
    </submittedName>
</protein>
<name>A0A386PQE7_9SPIR</name>
<dbReference type="RefSeq" id="WP_120104980.1">
    <property type="nucleotide sequence ID" value="NZ_CP028890.1"/>
</dbReference>
<sequence>MAYQTLLKRVYESGYNIDSLYFKETRVKSFSLNEQGKPVEIDDIEYTAYIKTVEVKTYSFSIMLSEYIGTFYNRKRGVIEVSKMCRKLSL</sequence>
<reference evidence="1 2" key="1">
    <citation type="journal article" date="2018" name="Infect. Genet. Evol.">
        <title>Genome-wide analysis of Borrelia turcica and 'Candidatus Borrelia tachyglossi' shows relapsing fever-like genomes with unique genomic links to Lyme disease Borrelia.</title>
        <authorList>
            <person name="Gofton A.W."/>
            <person name="Margos G."/>
            <person name="Fingerle V."/>
            <person name="Hepner S."/>
            <person name="Loh S.M."/>
            <person name="Ryan U."/>
            <person name="Irwin P."/>
            <person name="Oskam C.L."/>
        </authorList>
    </citation>
    <scope>NUCLEOTIDE SEQUENCE [LARGE SCALE GENOMIC DNA]</scope>
    <source>
        <strain evidence="1 2">IST7</strain>
        <plasmid evidence="1">lp34</plasmid>
    </source>
</reference>
<proteinExistence type="predicted"/>
<gene>
    <name evidence="1" type="ORF">DB313_06030</name>
</gene>
<evidence type="ECO:0000313" key="2">
    <source>
        <dbReference type="Proteomes" id="UP000275571"/>
    </source>
</evidence>
<accession>A0A386PQE7</accession>
<keyword evidence="1" id="KW-0614">Plasmid</keyword>
<dbReference type="KEGG" id="btur:DB313_06030"/>
<keyword evidence="2" id="KW-1185">Reference proteome</keyword>
<evidence type="ECO:0000313" key="1">
    <source>
        <dbReference type="EMBL" id="AYE37059.1"/>
    </source>
</evidence>